<keyword evidence="2" id="KW-1185">Reference proteome</keyword>
<dbReference type="EMBL" id="OX597821">
    <property type="protein sequence ID" value="CAI9726609.1"/>
    <property type="molecule type" value="Genomic_DNA"/>
</dbReference>
<accession>A0AA36B2V4</accession>
<name>A0AA36B2V4_OCTVU</name>
<evidence type="ECO:0000313" key="2">
    <source>
        <dbReference type="Proteomes" id="UP001162480"/>
    </source>
</evidence>
<sequence>MSALGNADHHRQLSKAVDKVLFHGILTGNRGKRLNTRHIVGKLTDKISMLMKYLSIFSDIHFMLLS</sequence>
<organism evidence="1 2">
    <name type="scientific">Octopus vulgaris</name>
    <name type="common">Common octopus</name>
    <dbReference type="NCBI Taxonomy" id="6645"/>
    <lineage>
        <taxon>Eukaryota</taxon>
        <taxon>Metazoa</taxon>
        <taxon>Spiralia</taxon>
        <taxon>Lophotrochozoa</taxon>
        <taxon>Mollusca</taxon>
        <taxon>Cephalopoda</taxon>
        <taxon>Coleoidea</taxon>
        <taxon>Octopodiformes</taxon>
        <taxon>Octopoda</taxon>
        <taxon>Incirrata</taxon>
        <taxon>Octopodidae</taxon>
        <taxon>Octopus</taxon>
    </lineage>
</organism>
<protein>
    <submittedName>
        <fullName evidence="1">Uncharacterized protein</fullName>
    </submittedName>
</protein>
<gene>
    <name evidence="1" type="ORF">OCTVUL_1B002566</name>
</gene>
<evidence type="ECO:0000313" key="1">
    <source>
        <dbReference type="EMBL" id="CAI9726609.1"/>
    </source>
</evidence>
<proteinExistence type="predicted"/>
<dbReference type="Proteomes" id="UP001162480">
    <property type="component" value="Chromosome 8"/>
</dbReference>
<dbReference type="AlphaFoldDB" id="A0AA36B2V4"/>
<reference evidence="1" key="1">
    <citation type="submission" date="2023-08" db="EMBL/GenBank/DDBJ databases">
        <authorList>
            <person name="Alioto T."/>
            <person name="Alioto T."/>
            <person name="Gomez Garrido J."/>
        </authorList>
    </citation>
    <scope>NUCLEOTIDE SEQUENCE</scope>
</reference>